<keyword evidence="2" id="KW-1185">Reference proteome</keyword>
<proteinExistence type="predicted"/>
<dbReference type="Proteomes" id="UP001470752">
    <property type="component" value="Unassembled WGS sequence"/>
</dbReference>
<sequence>MLLEDFDIKNMNSWNPSKKVGVSVSLIYIQIAKYSGNPRRKKELALLSNAISGFGIQEYEVEPKYVVMEVQDVETCFRKNLKKLPKKSFIKI</sequence>
<organism evidence="1 2">
    <name type="scientific">Blautia acetigignens</name>
    <dbReference type="NCBI Taxonomy" id="2981783"/>
    <lineage>
        <taxon>Bacteria</taxon>
        <taxon>Bacillati</taxon>
        <taxon>Bacillota</taxon>
        <taxon>Clostridia</taxon>
        <taxon>Lachnospirales</taxon>
        <taxon>Lachnospiraceae</taxon>
        <taxon>Blautia</taxon>
    </lineage>
</organism>
<dbReference type="RefSeq" id="WP_349082779.1">
    <property type="nucleotide sequence ID" value="NZ_JBBNFW010000126.1"/>
</dbReference>
<evidence type="ECO:0000313" key="2">
    <source>
        <dbReference type="Proteomes" id="UP001470752"/>
    </source>
</evidence>
<gene>
    <name evidence="1" type="ORF">AAAX94_04970</name>
</gene>
<reference evidence="1 2" key="1">
    <citation type="submission" date="2024-04" db="EMBL/GenBank/DDBJ databases">
        <title>Human intestinal bacterial collection.</title>
        <authorList>
            <person name="Pauvert C."/>
            <person name="Hitch T.C.A."/>
            <person name="Clavel T."/>
        </authorList>
    </citation>
    <scope>NUCLEOTIDE SEQUENCE [LARGE SCALE GENOMIC DNA]</scope>
    <source>
        <strain evidence="1 2">CLA-AA-H161</strain>
    </source>
</reference>
<name>A0ABV1CJ21_9FIRM</name>
<dbReference type="EMBL" id="JBBNFW010000126">
    <property type="protein sequence ID" value="MEQ2412384.1"/>
    <property type="molecule type" value="Genomic_DNA"/>
</dbReference>
<protein>
    <submittedName>
        <fullName evidence="1">Uncharacterized protein</fullName>
    </submittedName>
</protein>
<comment type="caution">
    <text evidence="1">The sequence shown here is derived from an EMBL/GenBank/DDBJ whole genome shotgun (WGS) entry which is preliminary data.</text>
</comment>
<evidence type="ECO:0000313" key="1">
    <source>
        <dbReference type="EMBL" id="MEQ2412384.1"/>
    </source>
</evidence>
<accession>A0ABV1CJ21</accession>